<dbReference type="RefSeq" id="WP_163457182.1">
    <property type="nucleotide sequence ID" value="NZ_JAAGOH010000008.1"/>
</dbReference>
<feature type="region of interest" description="Disordered" evidence="1">
    <location>
        <begin position="23"/>
        <end position="43"/>
    </location>
</feature>
<gene>
    <name evidence="2" type="ORF">G3A44_09040</name>
</gene>
<accession>A0A7C9PHP9</accession>
<evidence type="ECO:0000313" key="2">
    <source>
        <dbReference type="EMBL" id="NDY91334.1"/>
    </source>
</evidence>
<dbReference type="AlphaFoldDB" id="A0A7C9PHP9"/>
<reference evidence="2 3" key="1">
    <citation type="submission" date="2020-02" db="EMBL/GenBank/DDBJ databases">
        <title>Ideonella bacterium strain TBM-1.</title>
        <authorList>
            <person name="Chen W.-M."/>
        </authorList>
    </citation>
    <scope>NUCLEOTIDE SEQUENCE [LARGE SCALE GENOMIC DNA]</scope>
    <source>
        <strain evidence="2 3">TBM-1</strain>
    </source>
</reference>
<evidence type="ECO:0000256" key="1">
    <source>
        <dbReference type="SAM" id="MobiDB-lite"/>
    </source>
</evidence>
<name>A0A7C9PHP9_9BURK</name>
<sequence>MSLPLLPSLPDLDLPALADLPDLCPPAQAQGPGAGQGLAPEQVPGWRPVQVQLPLPLPVPVPVPAAPAACGDVPAPALACLPGADECAWSALGQALAGLEAV</sequence>
<comment type="caution">
    <text evidence="2">The sequence shown here is derived from an EMBL/GenBank/DDBJ whole genome shotgun (WGS) entry which is preliminary data.</text>
</comment>
<dbReference type="EMBL" id="JAAGOH010000008">
    <property type="protein sequence ID" value="NDY91334.1"/>
    <property type="molecule type" value="Genomic_DNA"/>
</dbReference>
<dbReference type="Proteomes" id="UP000484255">
    <property type="component" value="Unassembled WGS sequence"/>
</dbReference>
<organism evidence="2 3">
    <name type="scientific">Ideonella livida</name>
    <dbReference type="NCBI Taxonomy" id="2707176"/>
    <lineage>
        <taxon>Bacteria</taxon>
        <taxon>Pseudomonadati</taxon>
        <taxon>Pseudomonadota</taxon>
        <taxon>Betaproteobacteria</taxon>
        <taxon>Burkholderiales</taxon>
        <taxon>Sphaerotilaceae</taxon>
        <taxon>Ideonella</taxon>
    </lineage>
</organism>
<keyword evidence="3" id="KW-1185">Reference proteome</keyword>
<proteinExistence type="predicted"/>
<protein>
    <submittedName>
        <fullName evidence="2">Uncharacterized protein</fullName>
    </submittedName>
</protein>
<evidence type="ECO:0000313" key="3">
    <source>
        <dbReference type="Proteomes" id="UP000484255"/>
    </source>
</evidence>